<feature type="compositionally biased region" description="Polar residues" evidence="1">
    <location>
        <begin position="204"/>
        <end position="221"/>
    </location>
</feature>
<feature type="compositionally biased region" description="Polar residues" evidence="1">
    <location>
        <begin position="135"/>
        <end position="146"/>
    </location>
</feature>
<feature type="compositionally biased region" description="Low complexity" evidence="1">
    <location>
        <begin position="26"/>
        <end position="55"/>
    </location>
</feature>
<feature type="compositionally biased region" description="Low complexity" evidence="1">
    <location>
        <begin position="760"/>
        <end position="774"/>
    </location>
</feature>
<dbReference type="STRING" id="1081102.A0A162J960"/>
<proteinExistence type="predicted"/>
<feature type="compositionally biased region" description="Low complexity" evidence="1">
    <location>
        <begin position="508"/>
        <end position="518"/>
    </location>
</feature>
<feature type="compositionally biased region" description="Polar residues" evidence="1">
    <location>
        <begin position="528"/>
        <end position="538"/>
    </location>
</feature>
<feature type="compositionally biased region" description="Low complexity" evidence="1">
    <location>
        <begin position="104"/>
        <end position="133"/>
    </location>
</feature>
<feature type="compositionally biased region" description="Basic and acidic residues" evidence="1">
    <location>
        <begin position="698"/>
        <end position="708"/>
    </location>
</feature>
<name>A0A162J960_9HYPO</name>
<protein>
    <submittedName>
        <fullName evidence="2">Uncharacterized protein</fullName>
    </submittedName>
</protein>
<feature type="compositionally biased region" description="Polar residues" evidence="1">
    <location>
        <begin position="601"/>
        <end position="619"/>
    </location>
</feature>
<organism evidence="2 3">
    <name type="scientific">Niveomyces insectorum RCEF 264</name>
    <dbReference type="NCBI Taxonomy" id="1081102"/>
    <lineage>
        <taxon>Eukaryota</taxon>
        <taxon>Fungi</taxon>
        <taxon>Dikarya</taxon>
        <taxon>Ascomycota</taxon>
        <taxon>Pezizomycotina</taxon>
        <taxon>Sordariomycetes</taxon>
        <taxon>Hypocreomycetidae</taxon>
        <taxon>Hypocreales</taxon>
        <taxon>Cordycipitaceae</taxon>
        <taxon>Niveomyces</taxon>
    </lineage>
</organism>
<dbReference type="OrthoDB" id="4507572at2759"/>
<sequence length="923" mass="100588">MATTKYSYSIRGGPTPTYPPRELIEQQQQQQQHYQQYQQDYDQQQLHQQQHQQHYGQRDAAPLSSVQRLALPSRNPKRASTRPSSSVYSQPSPIITDFQTTVHPPQSYQQHEQGQQWYQPPQQQPYQQQPYGQHENYQQHPHQDSYQVARYPNGQQIQDARNADGVSPPSSPEFSPADLGSYDGQRTPPNISPVDAVPPPLFATMSNPSDGRPGSSRSNIPTMRRERRLNQDAAARTLRESKSKERLQLMQERTSSIASSTRGYKGGEVRWDPRTGELTSSEKGRPGQVKPAEYARGLASTSSGPADPAVVEPKAPAAAATGIAGFASRLRRTVQNAAAGGAAPSTAQAAPPGSPVAPTAAAGTATATSALPVPVSAQERTQEKSLPTVTDPAAGAFSSNRPAWHGASGRTTLVPPVRDVLDAPPLNIPRKSSKRVASIPKLTDGAANPSIIPSSSPSSHQNAHHSIVSPPVSPPPLRDETPDRAAVREIAPSGQQSAWTTPPPPTNKAPTSPTSSATQNYPSPPQSGDPTYKESLSSQQEQQQHQQIRAAKIRRKPAPSHQNLASFDQNDPFNYNNRGNPTFVPSPISPQPSVNEPEWTQPASRFSVTTYNSTPQDSSDGFDPSDAPEMPPIPDPLRSSPPYATRRQVPQYPDSSPAQSPRTPKQQQQQQQQQQQEQWQSPTRQRPSPIVTKALPKYTHEGGVMDRRRPPRMGATSPYAIRDDNNEPIVISLKTPWMSGSSRPTSRSADDDRHGGYGSAGTSTGTTNGGDQSSDPLRNKNLMGAVGAALRGGGAADTSAAARASMAGSVHKTLPPAPPEMSAKDRVTMLNAQLAGLAQRRINIGRSIKQMTELMPTDNLLAPPDVLHRREVEKRKVENLRTDLAEIQREEYEIGLKLHRAYKRLDKNAEYEPTTLWVRRVTG</sequence>
<feature type="compositionally biased region" description="Low complexity" evidence="1">
    <location>
        <begin position="337"/>
        <end position="370"/>
    </location>
</feature>
<feature type="region of interest" description="Disordered" evidence="1">
    <location>
        <begin position="1"/>
        <end position="318"/>
    </location>
</feature>
<feature type="compositionally biased region" description="Polar residues" evidence="1">
    <location>
        <begin position="81"/>
        <end position="103"/>
    </location>
</feature>
<feature type="compositionally biased region" description="Basic and acidic residues" evidence="1">
    <location>
        <begin position="237"/>
        <end position="247"/>
    </location>
</feature>
<feature type="compositionally biased region" description="Polar residues" evidence="1">
    <location>
        <begin position="738"/>
        <end position="747"/>
    </location>
</feature>
<reference evidence="2 3" key="1">
    <citation type="journal article" date="2016" name="Genome Biol. Evol.">
        <title>Divergent and convergent evolution of fungal pathogenicity.</title>
        <authorList>
            <person name="Shang Y."/>
            <person name="Xiao G."/>
            <person name="Zheng P."/>
            <person name="Cen K."/>
            <person name="Zhan S."/>
            <person name="Wang C."/>
        </authorList>
    </citation>
    <scope>NUCLEOTIDE SEQUENCE [LARGE SCALE GENOMIC DNA]</scope>
    <source>
        <strain evidence="2 3">RCEF 264</strain>
    </source>
</reference>
<keyword evidence="3" id="KW-1185">Reference proteome</keyword>
<gene>
    <name evidence="2" type="ORF">SPI_02329</name>
</gene>
<feature type="compositionally biased region" description="Basic and acidic residues" evidence="1">
    <location>
        <begin position="265"/>
        <end position="285"/>
    </location>
</feature>
<dbReference type="AlphaFoldDB" id="A0A162J960"/>
<feature type="region of interest" description="Disordered" evidence="1">
    <location>
        <begin position="336"/>
        <end position="779"/>
    </location>
</feature>
<feature type="compositionally biased region" description="Polar residues" evidence="1">
    <location>
        <begin position="251"/>
        <end position="262"/>
    </location>
</feature>
<feature type="compositionally biased region" description="Low complexity" evidence="1">
    <location>
        <begin position="305"/>
        <end position="318"/>
    </location>
</feature>
<evidence type="ECO:0000256" key="1">
    <source>
        <dbReference type="SAM" id="MobiDB-lite"/>
    </source>
</evidence>
<feature type="compositionally biased region" description="Low complexity" evidence="1">
    <location>
        <begin position="666"/>
        <end position="680"/>
    </location>
</feature>
<dbReference type="EMBL" id="AZHD01000003">
    <property type="protein sequence ID" value="OAA65542.1"/>
    <property type="molecule type" value="Genomic_DNA"/>
</dbReference>
<comment type="caution">
    <text evidence="2">The sequence shown here is derived from an EMBL/GenBank/DDBJ whole genome shotgun (WGS) entry which is preliminary data.</text>
</comment>
<feature type="compositionally biased region" description="Polar residues" evidence="1">
    <location>
        <begin position="560"/>
        <end position="580"/>
    </location>
</feature>
<accession>A0A162J960</accession>
<dbReference type="Proteomes" id="UP000076874">
    <property type="component" value="Unassembled WGS sequence"/>
</dbReference>
<evidence type="ECO:0000313" key="3">
    <source>
        <dbReference type="Proteomes" id="UP000076874"/>
    </source>
</evidence>
<feature type="compositionally biased region" description="Polar residues" evidence="1">
    <location>
        <begin position="653"/>
        <end position="665"/>
    </location>
</feature>
<feature type="compositionally biased region" description="Basic and acidic residues" evidence="1">
    <location>
        <begin position="477"/>
        <end position="487"/>
    </location>
</feature>
<evidence type="ECO:0000313" key="2">
    <source>
        <dbReference type="EMBL" id="OAA65542.1"/>
    </source>
</evidence>
<feature type="compositionally biased region" description="Low complexity" evidence="1">
    <location>
        <begin position="449"/>
        <end position="459"/>
    </location>
</feature>
<dbReference type="PANTHER" id="PTHR42023">
    <property type="entry name" value="BHLH DOMAIN-CONTAINING PROTEIN"/>
    <property type="match status" value="1"/>
</dbReference>
<dbReference type="PANTHER" id="PTHR42023:SF1">
    <property type="entry name" value="BHLH DOMAIN-CONTAINING PROTEIN"/>
    <property type="match status" value="1"/>
</dbReference>